<evidence type="ECO:0000313" key="3">
    <source>
        <dbReference type="Proteomes" id="UP000694541"/>
    </source>
</evidence>
<protein>
    <submittedName>
        <fullName evidence="2">Uncharacterized protein</fullName>
    </submittedName>
</protein>
<evidence type="ECO:0000313" key="2">
    <source>
        <dbReference type="Ensembl" id="ENSANIP00000008526.1"/>
    </source>
</evidence>
<evidence type="ECO:0000256" key="1">
    <source>
        <dbReference type="SAM" id="Phobius"/>
    </source>
</evidence>
<keyword evidence="1" id="KW-0812">Transmembrane</keyword>
<keyword evidence="3" id="KW-1185">Reference proteome</keyword>
<name>A0A8B9MQI9_9AVES</name>
<reference evidence="2" key="1">
    <citation type="submission" date="2025-08" db="UniProtKB">
        <authorList>
            <consortium name="Ensembl"/>
        </authorList>
    </citation>
    <scope>IDENTIFICATION</scope>
</reference>
<organism evidence="2 3">
    <name type="scientific">Accipiter nisus</name>
    <name type="common">Eurasian sparrowhawk</name>
    <dbReference type="NCBI Taxonomy" id="211598"/>
    <lineage>
        <taxon>Eukaryota</taxon>
        <taxon>Metazoa</taxon>
        <taxon>Chordata</taxon>
        <taxon>Craniata</taxon>
        <taxon>Vertebrata</taxon>
        <taxon>Euteleostomi</taxon>
        <taxon>Archelosauria</taxon>
        <taxon>Archosauria</taxon>
        <taxon>Dinosauria</taxon>
        <taxon>Saurischia</taxon>
        <taxon>Theropoda</taxon>
        <taxon>Coelurosauria</taxon>
        <taxon>Aves</taxon>
        <taxon>Neognathae</taxon>
        <taxon>Neoaves</taxon>
        <taxon>Telluraves</taxon>
        <taxon>Accipitrimorphae</taxon>
        <taxon>Accipitriformes</taxon>
        <taxon>Accipitridae</taxon>
        <taxon>Accipitrinae</taxon>
        <taxon>Accipiter</taxon>
    </lineage>
</organism>
<keyword evidence="1" id="KW-1133">Transmembrane helix</keyword>
<proteinExistence type="predicted"/>
<dbReference type="Proteomes" id="UP000694541">
    <property type="component" value="Unplaced"/>
</dbReference>
<keyword evidence="1" id="KW-0472">Membrane</keyword>
<reference evidence="2" key="2">
    <citation type="submission" date="2025-09" db="UniProtKB">
        <authorList>
            <consortium name="Ensembl"/>
        </authorList>
    </citation>
    <scope>IDENTIFICATION</scope>
</reference>
<dbReference type="AlphaFoldDB" id="A0A8B9MQI9"/>
<feature type="transmembrane region" description="Helical" evidence="1">
    <location>
        <begin position="176"/>
        <end position="198"/>
    </location>
</feature>
<sequence length="414" mass="43890">MAVEQEYCLDPTSQSNCFHQPQLQHLGPGRTVLFGVQPKFTNVDIRITLDVTFGGVDLFVSTAYDTFAVDVDPATGRHVVRLQTPHPAAGAGAATNATRLREERAGGLVTYLTVREAAAALVVRGVRDRLVLTYPHALHPLKSSRFYLLLLGVGGPRGGPSQGLLFFRQDQAHIDLFVFFSVFFSCFFLFLALCVLLWKAKQGLDARHEQRRHLQEMSKMASRPFAKVTVCFERGAPAGPPRRRPAGTPVREQPSCVGGGWGVQHPGVCRESQSSVPPPPPVFWGQVQCVTPTFGGGGQGLPAVLPALLDWGGGSSSPLFGGTGAAPAPTQHKPLQYLWGGSLLPPILGRGGVRQGGAPPHLCLYLLGGGEGGGGNGGAASSTLPWEVTLAFFWGGGPPCSLFCTPSPAVMGEV</sequence>
<accession>A0A8B9MQI9</accession>
<dbReference type="Ensembl" id="ENSANIT00000008823.1">
    <property type="protein sequence ID" value="ENSANIP00000008526.1"/>
    <property type="gene ID" value="ENSANIG00000005766.1"/>
</dbReference>